<keyword evidence="4" id="KW-0732">Signal</keyword>
<dbReference type="InterPro" id="IPR004265">
    <property type="entry name" value="Dirigent"/>
</dbReference>
<feature type="signal peptide" evidence="4">
    <location>
        <begin position="1"/>
        <end position="16"/>
    </location>
</feature>
<proteinExistence type="inferred from homology"/>
<dbReference type="Pfam" id="PF03018">
    <property type="entry name" value="Dirigent"/>
    <property type="match status" value="2"/>
</dbReference>
<dbReference type="GO" id="GO:0048046">
    <property type="term" value="C:apoplast"/>
    <property type="evidence" value="ECO:0007669"/>
    <property type="project" value="UniProtKB-SubCell"/>
</dbReference>
<reference evidence="5" key="1">
    <citation type="submission" date="2019-03" db="EMBL/GenBank/DDBJ databases">
        <authorList>
            <person name="Mank J."/>
            <person name="Almeida P."/>
        </authorList>
    </citation>
    <scope>NUCLEOTIDE SEQUENCE</scope>
    <source>
        <strain evidence="5">78183</strain>
    </source>
</reference>
<accession>A0A6N2LYU6</accession>
<comment type="function">
    <text evidence="4">Dirigent proteins impart stereoselectivity on the phenoxy radical-coupling reaction, yielding optically active lignans from two molecules of coniferyl alcohol in the biosynthesis of lignans, flavonolignans, and alkaloids and thus plays a central role in plant secondary metabolism.</text>
</comment>
<dbReference type="PANTHER" id="PTHR47586:SF1">
    <property type="entry name" value="DIRIGENT PROTEIN"/>
    <property type="match status" value="1"/>
</dbReference>
<keyword evidence="3 4" id="KW-0964">Secreted</keyword>
<comment type="similarity">
    <text evidence="1 4">Belongs to the plant dirigent protein family.</text>
</comment>
<dbReference type="EMBL" id="CAADRP010001641">
    <property type="protein sequence ID" value="VFU46430.1"/>
    <property type="molecule type" value="Genomic_DNA"/>
</dbReference>
<comment type="subunit">
    <text evidence="2 4">Homodimer.</text>
</comment>
<evidence type="ECO:0000256" key="3">
    <source>
        <dbReference type="ARBA" id="ARBA00022525"/>
    </source>
</evidence>
<dbReference type="Gene3D" id="2.40.480.10">
    <property type="entry name" value="Allene oxide cyclase-like"/>
    <property type="match status" value="2"/>
</dbReference>
<protein>
    <recommendedName>
        <fullName evidence="4">Dirigent protein</fullName>
    </recommendedName>
</protein>
<evidence type="ECO:0000256" key="2">
    <source>
        <dbReference type="ARBA" id="ARBA00011738"/>
    </source>
</evidence>
<organism evidence="5">
    <name type="scientific">Salix viminalis</name>
    <name type="common">Common osier</name>
    <name type="synonym">Basket willow</name>
    <dbReference type="NCBI Taxonomy" id="40686"/>
    <lineage>
        <taxon>Eukaryota</taxon>
        <taxon>Viridiplantae</taxon>
        <taxon>Streptophyta</taxon>
        <taxon>Embryophyta</taxon>
        <taxon>Tracheophyta</taxon>
        <taxon>Spermatophyta</taxon>
        <taxon>Magnoliopsida</taxon>
        <taxon>eudicotyledons</taxon>
        <taxon>Gunneridae</taxon>
        <taxon>Pentapetalae</taxon>
        <taxon>rosids</taxon>
        <taxon>fabids</taxon>
        <taxon>Malpighiales</taxon>
        <taxon>Salicaceae</taxon>
        <taxon>Saliceae</taxon>
        <taxon>Salix</taxon>
    </lineage>
</organism>
<gene>
    <name evidence="5" type="ORF">SVIM_LOCUS294260</name>
</gene>
<dbReference type="GO" id="GO:0009699">
    <property type="term" value="P:phenylpropanoid biosynthetic process"/>
    <property type="evidence" value="ECO:0007669"/>
    <property type="project" value="UniProtKB-ARBA"/>
</dbReference>
<sequence length="356" mass="38378">MAQLLQLCLLASSLFALSFKATSSSSSSSGDGHGLESLHFALYQHETINKTGYIIVNGPAGAAVGQTTTPFGTVFAFQDPMTVAANMSSKVVAIAEGTSITSSFDGLRSISIAKITLRLKNRKGSISIVGGTHNIKPADHPVVGGTGDFMFVQGYVTSSPVDLKGLTVTYKIVFHLYWPPYAKKFSLHDKHILPPPPPPPTTAMQIHFTLYQQETINKTLYLIVKGVTGPDTSPTTPPFGSLFVNQDLLTISPNSSSKVVGVAEGVSITSSLDGLINVVTEKITLELKHYKGSISMLGTAHNIEVFDLPVVGGTGDFMFVQGYIKPSLLTFDSPDIVYRLEFHLYWPPYVADHFSY</sequence>
<evidence type="ECO:0000256" key="4">
    <source>
        <dbReference type="RuleBase" id="RU363099"/>
    </source>
</evidence>
<comment type="subcellular location">
    <subcellularLocation>
        <location evidence="4">Secreted</location>
        <location evidence="4">Extracellular space</location>
        <location evidence="4">Apoplast</location>
    </subcellularLocation>
</comment>
<name>A0A6N2LYU6_SALVM</name>
<keyword evidence="4" id="KW-0052">Apoplast</keyword>
<evidence type="ECO:0000256" key="1">
    <source>
        <dbReference type="ARBA" id="ARBA00010746"/>
    </source>
</evidence>
<evidence type="ECO:0000313" key="5">
    <source>
        <dbReference type="EMBL" id="VFU46430.1"/>
    </source>
</evidence>
<dbReference type="PANTHER" id="PTHR47586">
    <property type="entry name" value="DIRIGENT PROTEIN"/>
    <property type="match status" value="1"/>
</dbReference>
<dbReference type="InterPro" id="IPR044859">
    <property type="entry name" value="Allene_oxi_cyc_Dirigent"/>
</dbReference>
<dbReference type="AlphaFoldDB" id="A0A6N2LYU6"/>
<feature type="chain" id="PRO_5027139262" description="Dirigent protein" evidence="4">
    <location>
        <begin position="17"/>
        <end position="356"/>
    </location>
</feature>